<reference evidence="1" key="1">
    <citation type="submission" date="2025-08" db="UniProtKB">
        <authorList>
            <consortium name="Ensembl"/>
        </authorList>
    </citation>
    <scope>IDENTIFICATION</scope>
</reference>
<dbReference type="PANTHER" id="PTHR24114">
    <property type="entry name" value="LEUCINE RICH REPEAT FAMILY PROTEIN"/>
    <property type="match status" value="1"/>
</dbReference>
<dbReference type="GeneTree" id="ENSGT00940000154297"/>
<evidence type="ECO:0008006" key="3">
    <source>
        <dbReference type="Google" id="ProtNLM"/>
    </source>
</evidence>
<organism evidence="1 2">
    <name type="scientific">Mastacembelus armatus</name>
    <name type="common">zig-zag eel</name>
    <dbReference type="NCBI Taxonomy" id="205130"/>
    <lineage>
        <taxon>Eukaryota</taxon>
        <taxon>Metazoa</taxon>
        <taxon>Chordata</taxon>
        <taxon>Craniata</taxon>
        <taxon>Vertebrata</taxon>
        <taxon>Euteleostomi</taxon>
        <taxon>Actinopterygii</taxon>
        <taxon>Neopterygii</taxon>
        <taxon>Teleostei</taxon>
        <taxon>Neoteleostei</taxon>
        <taxon>Acanthomorphata</taxon>
        <taxon>Anabantaria</taxon>
        <taxon>Synbranchiformes</taxon>
        <taxon>Mastacembelidae</taxon>
        <taxon>Mastacembelus</taxon>
    </lineage>
</organism>
<dbReference type="InterPro" id="IPR032675">
    <property type="entry name" value="LRR_dom_sf"/>
</dbReference>
<dbReference type="Gene3D" id="3.80.10.10">
    <property type="entry name" value="Ribonuclease Inhibitor"/>
    <property type="match status" value="2"/>
</dbReference>
<dbReference type="InParanoid" id="A0A3Q3MTI1"/>
<dbReference type="InterPro" id="IPR001611">
    <property type="entry name" value="Leu-rich_rpt"/>
</dbReference>
<dbReference type="Proteomes" id="UP000261640">
    <property type="component" value="Unplaced"/>
</dbReference>
<dbReference type="SUPFAM" id="SSF52047">
    <property type="entry name" value="RNI-like"/>
    <property type="match status" value="1"/>
</dbReference>
<dbReference type="Ensembl" id="ENSMAMT00000026747.2">
    <property type="protein sequence ID" value="ENSMAMP00000026076.2"/>
    <property type="gene ID" value="ENSMAMG00000017509.2"/>
</dbReference>
<dbReference type="STRING" id="205130.ENSMAMP00000026076"/>
<dbReference type="InterPro" id="IPR052394">
    <property type="entry name" value="LRR-containing"/>
</dbReference>
<proteinExistence type="predicted"/>
<protein>
    <recommendedName>
        <fullName evidence="3">Leucine rich repeat containing 74B</fullName>
    </recommendedName>
</protein>
<accession>A0A3Q3MTI1</accession>
<dbReference type="PANTHER" id="PTHR24114:SF50">
    <property type="entry name" value="RNI-LIKE PROTEIN"/>
    <property type="match status" value="1"/>
</dbReference>
<sequence>MNLNYYGVGPLGAKALAVVLKNDYIKTNLELQDNALQAQGTRYVTEMLQTNTSIQNLSWNHIRMGGAVALSAGLKVTHTNTIRLQRVFTVLSQSVFRIWFLPQANSTLKELLLSWNGFGPVEAQALGEALKVNSTLVRLDLSSNRLDDQAVRLLCPGLASNDTLRVLKVSRAKGGGSALRET</sequence>
<dbReference type="SMART" id="SM00368">
    <property type="entry name" value="LRR_RI"/>
    <property type="match status" value="3"/>
</dbReference>
<evidence type="ECO:0000313" key="1">
    <source>
        <dbReference type="Ensembl" id="ENSMAMP00000026076.2"/>
    </source>
</evidence>
<name>A0A3Q3MTI1_9TELE</name>
<keyword evidence="2" id="KW-1185">Reference proteome</keyword>
<reference evidence="1" key="2">
    <citation type="submission" date="2025-09" db="UniProtKB">
        <authorList>
            <consortium name="Ensembl"/>
        </authorList>
    </citation>
    <scope>IDENTIFICATION</scope>
</reference>
<evidence type="ECO:0000313" key="2">
    <source>
        <dbReference type="Proteomes" id="UP000261640"/>
    </source>
</evidence>
<dbReference type="Pfam" id="PF13516">
    <property type="entry name" value="LRR_6"/>
    <property type="match status" value="2"/>
</dbReference>
<dbReference type="AlphaFoldDB" id="A0A3Q3MTI1"/>